<dbReference type="RefSeq" id="XP_010930149.1">
    <property type="nucleotide sequence ID" value="XM_010931847.3"/>
</dbReference>
<dbReference type="GO" id="GO:0000978">
    <property type="term" value="F:RNA polymerase II cis-regulatory region sequence-specific DNA binding"/>
    <property type="evidence" value="ECO:0007669"/>
    <property type="project" value="TreeGrafter"/>
</dbReference>
<gene>
    <name evidence="10" type="primary">LOC105051406</name>
</gene>
<dbReference type="SUPFAM" id="SSF47459">
    <property type="entry name" value="HLH, helix-loop-helix DNA-binding domain"/>
    <property type="match status" value="1"/>
</dbReference>
<dbReference type="InterPro" id="IPR011598">
    <property type="entry name" value="bHLH_dom"/>
</dbReference>
<keyword evidence="4" id="KW-0238">DNA-binding</keyword>
<dbReference type="PROSITE" id="PS50888">
    <property type="entry name" value="BHLH"/>
    <property type="match status" value="1"/>
</dbReference>
<feature type="region of interest" description="Disordered" evidence="7">
    <location>
        <begin position="122"/>
        <end position="145"/>
    </location>
</feature>
<dbReference type="CDD" id="cd11393">
    <property type="entry name" value="bHLH_AtbHLH_like"/>
    <property type="match status" value="1"/>
</dbReference>
<evidence type="ECO:0000313" key="10">
    <source>
        <dbReference type="RefSeq" id="XP_010930149.1"/>
    </source>
</evidence>
<dbReference type="KEGG" id="egu:105051406"/>
<evidence type="ECO:0000256" key="2">
    <source>
        <dbReference type="ARBA" id="ARBA00005510"/>
    </source>
</evidence>
<dbReference type="InParanoid" id="A0A6I9RP46"/>
<evidence type="ECO:0000256" key="4">
    <source>
        <dbReference type="ARBA" id="ARBA00023125"/>
    </source>
</evidence>
<sequence length="380" mass="39831">MEQSPPNGRTGMGMFPAAERAAGPSAGLARYVSAPGSLLASIADTVVAGGVGGGEFQMGRYFSSESPCLTSESTCKAGAGAGSPDLDPCRGKDGGGGIGGGVGPGMHRSYGVGKISVGAMTPPVAAAPGEEGNSRGGGNPLIRHSSSPAGFLSHLMVDNGFPVTRDTGSYSQPGTDGVYAMPSRRFKSQLSFSRQGTLSQISEISVPDVGESVGGSNNSNGTAGNVGQSYISSNFSIGSWDDTNSIMFSAPPSKRAKDNNGDIINSLSAIESQFSLPTTSLEMATVEKFFQIQQDQVPFKIRAKRGCATHPRSIAERERRTRISEKLRKLQELVPNMDKQTNTSDMLDLAVQHIKSLQSQVQILTQERENCVCASKQEKN</sequence>
<dbReference type="Gene3D" id="4.10.280.10">
    <property type="entry name" value="Helix-loop-helix DNA-binding domain"/>
    <property type="match status" value="1"/>
</dbReference>
<organism evidence="9 10">
    <name type="scientific">Elaeis guineensis var. tenera</name>
    <name type="common">Oil palm</name>
    <dbReference type="NCBI Taxonomy" id="51953"/>
    <lineage>
        <taxon>Eukaryota</taxon>
        <taxon>Viridiplantae</taxon>
        <taxon>Streptophyta</taxon>
        <taxon>Embryophyta</taxon>
        <taxon>Tracheophyta</taxon>
        <taxon>Spermatophyta</taxon>
        <taxon>Magnoliopsida</taxon>
        <taxon>Liliopsida</taxon>
        <taxon>Arecaceae</taxon>
        <taxon>Arecoideae</taxon>
        <taxon>Cocoseae</taxon>
        <taxon>Elaeidinae</taxon>
        <taxon>Elaeis</taxon>
    </lineage>
</organism>
<dbReference type="GO" id="GO:0046983">
    <property type="term" value="F:protein dimerization activity"/>
    <property type="evidence" value="ECO:0007669"/>
    <property type="project" value="InterPro"/>
</dbReference>
<dbReference type="Pfam" id="PF00010">
    <property type="entry name" value="HLH"/>
    <property type="match status" value="1"/>
</dbReference>
<reference evidence="10" key="1">
    <citation type="submission" date="2025-08" db="UniProtKB">
        <authorList>
            <consortium name="RefSeq"/>
        </authorList>
    </citation>
    <scope>IDENTIFICATION</scope>
</reference>
<comment type="subcellular location">
    <subcellularLocation>
        <location evidence="1">Nucleus</location>
    </subcellularLocation>
</comment>
<dbReference type="PANTHER" id="PTHR16223">
    <property type="entry name" value="TRANSCRIPTION FACTOR BHLH83-RELATED"/>
    <property type="match status" value="1"/>
</dbReference>
<dbReference type="OrthoDB" id="2019494at2759"/>
<keyword evidence="6" id="KW-0539">Nucleus</keyword>
<dbReference type="GO" id="GO:0000981">
    <property type="term" value="F:DNA-binding transcription factor activity, RNA polymerase II-specific"/>
    <property type="evidence" value="ECO:0007669"/>
    <property type="project" value="TreeGrafter"/>
</dbReference>
<keyword evidence="9" id="KW-1185">Reference proteome</keyword>
<accession>A0A6I9RP46</accession>
<evidence type="ECO:0000256" key="6">
    <source>
        <dbReference type="ARBA" id="ARBA00023242"/>
    </source>
</evidence>
<evidence type="ECO:0000313" key="9">
    <source>
        <dbReference type="Proteomes" id="UP000504607"/>
    </source>
</evidence>
<evidence type="ECO:0000256" key="5">
    <source>
        <dbReference type="ARBA" id="ARBA00023163"/>
    </source>
</evidence>
<evidence type="ECO:0000256" key="1">
    <source>
        <dbReference type="ARBA" id="ARBA00004123"/>
    </source>
</evidence>
<protein>
    <submittedName>
        <fullName evidence="10">Transcription factor bHLH129 isoform X1</fullName>
    </submittedName>
</protein>
<name>A0A6I9RP46_ELAGV</name>
<dbReference type="GeneID" id="105051406"/>
<dbReference type="Proteomes" id="UP000504607">
    <property type="component" value="Chromosome 9"/>
</dbReference>
<evidence type="ECO:0000256" key="3">
    <source>
        <dbReference type="ARBA" id="ARBA00023015"/>
    </source>
</evidence>
<dbReference type="InterPro" id="IPR036638">
    <property type="entry name" value="HLH_DNA-bd_sf"/>
</dbReference>
<feature type="domain" description="BHLH" evidence="8">
    <location>
        <begin position="307"/>
        <end position="357"/>
    </location>
</feature>
<evidence type="ECO:0000256" key="7">
    <source>
        <dbReference type="SAM" id="MobiDB-lite"/>
    </source>
</evidence>
<dbReference type="InterPro" id="IPR045239">
    <property type="entry name" value="bHLH95_bHLH"/>
</dbReference>
<proteinExistence type="inferred from homology"/>
<keyword evidence="3" id="KW-0805">Transcription regulation</keyword>
<dbReference type="FunFam" id="4.10.280.10:FF:000021">
    <property type="entry name" value="Transcription factor bHLH130 family"/>
    <property type="match status" value="1"/>
</dbReference>
<dbReference type="AlphaFoldDB" id="A0A6I9RP46"/>
<dbReference type="InterPro" id="IPR045843">
    <property type="entry name" value="IND-like"/>
</dbReference>
<evidence type="ECO:0000259" key="8">
    <source>
        <dbReference type="PROSITE" id="PS50888"/>
    </source>
</evidence>
<comment type="similarity">
    <text evidence="2">Belongs to the bHLH protein family.</text>
</comment>
<dbReference type="GO" id="GO:0005634">
    <property type="term" value="C:nucleus"/>
    <property type="evidence" value="ECO:0007669"/>
    <property type="project" value="UniProtKB-SubCell"/>
</dbReference>
<keyword evidence="5" id="KW-0804">Transcription</keyword>
<dbReference type="PANTHER" id="PTHR16223:SF177">
    <property type="entry name" value="TRANSCRIPTION FACTOR BHLH129"/>
    <property type="match status" value="1"/>
</dbReference>
<dbReference type="FunCoup" id="A0A6I9RP46">
    <property type="interactions" value="120"/>
</dbReference>
<dbReference type="SMART" id="SM00353">
    <property type="entry name" value="HLH"/>
    <property type="match status" value="1"/>
</dbReference>